<dbReference type="SUPFAM" id="SSF88659">
    <property type="entry name" value="Sigma3 and sigma4 domains of RNA polymerase sigma factors"/>
    <property type="match status" value="1"/>
</dbReference>
<evidence type="ECO:0000256" key="4">
    <source>
        <dbReference type="ARBA" id="ARBA00023125"/>
    </source>
</evidence>
<dbReference type="PANTHER" id="PTHR43133">
    <property type="entry name" value="RNA POLYMERASE ECF-TYPE SIGMA FACTO"/>
    <property type="match status" value="1"/>
</dbReference>
<reference evidence="9" key="2">
    <citation type="submission" date="2020-09" db="EMBL/GenBank/DDBJ databases">
        <authorList>
            <person name="Sun Q."/>
            <person name="Zhou Y."/>
        </authorList>
    </citation>
    <scope>NUCLEOTIDE SEQUENCE</scope>
    <source>
        <strain evidence="9">CGMCC 4.7201</strain>
    </source>
</reference>
<comment type="caution">
    <text evidence="9">The sequence shown here is derived from an EMBL/GenBank/DDBJ whole genome shotgun (WGS) entry which is preliminary data.</text>
</comment>
<dbReference type="PANTHER" id="PTHR43133:SF52">
    <property type="entry name" value="ECF RNA POLYMERASE SIGMA FACTOR SIGL"/>
    <property type="match status" value="1"/>
</dbReference>
<evidence type="ECO:0000256" key="5">
    <source>
        <dbReference type="ARBA" id="ARBA00023163"/>
    </source>
</evidence>
<evidence type="ECO:0000313" key="10">
    <source>
        <dbReference type="Proteomes" id="UP000641932"/>
    </source>
</evidence>
<reference evidence="9" key="1">
    <citation type="journal article" date="2014" name="Int. J. Syst. Evol. Microbiol.">
        <title>Complete genome sequence of Corynebacterium casei LMG S-19264T (=DSM 44701T), isolated from a smear-ripened cheese.</title>
        <authorList>
            <consortium name="US DOE Joint Genome Institute (JGI-PGF)"/>
            <person name="Walter F."/>
            <person name="Albersmeier A."/>
            <person name="Kalinowski J."/>
            <person name="Ruckert C."/>
        </authorList>
    </citation>
    <scope>NUCLEOTIDE SEQUENCE</scope>
    <source>
        <strain evidence="9">CGMCC 4.7201</strain>
    </source>
</reference>
<dbReference type="NCBIfam" id="TIGR02937">
    <property type="entry name" value="sigma70-ECF"/>
    <property type="match status" value="1"/>
</dbReference>
<keyword evidence="4" id="KW-0238">DNA-binding</keyword>
<protein>
    <submittedName>
        <fullName evidence="9">RNA polymerase sigma factor</fullName>
    </submittedName>
</protein>
<feature type="region of interest" description="Disordered" evidence="6">
    <location>
        <begin position="179"/>
        <end position="201"/>
    </location>
</feature>
<feature type="compositionally biased region" description="Low complexity" evidence="6">
    <location>
        <begin position="191"/>
        <end position="201"/>
    </location>
</feature>
<dbReference type="Pfam" id="PF04545">
    <property type="entry name" value="Sigma70_r4"/>
    <property type="match status" value="1"/>
</dbReference>
<keyword evidence="3" id="KW-0731">Sigma factor</keyword>
<gene>
    <name evidence="9" type="ORF">GCM10012280_53750</name>
</gene>
<keyword evidence="5" id="KW-0804">Transcription</keyword>
<dbReference type="EMBL" id="BMMS01000026">
    <property type="protein sequence ID" value="GGO95775.1"/>
    <property type="molecule type" value="Genomic_DNA"/>
</dbReference>
<organism evidence="9 10">
    <name type="scientific">Wenjunlia tyrosinilytica</name>
    <dbReference type="NCBI Taxonomy" id="1544741"/>
    <lineage>
        <taxon>Bacteria</taxon>
        <taxon>Bacillati</taxon>
        <taxon>Actinomycetota</taxon>
        <taxon>Actinomycetes</taxon>
        <taxon>Kitasatosporales</taxon>
        <taxon>Streptomycetaceae</taxon>
        <taxon>Wenjunlia</taxon>
    </lineage>
</organism>
<dbReference type="InterPro" id="IPR036388">
    <property type="entry name" value="WH-like_DNA-bd_sf"/>
</dbReference>
<dbReference type="Gene3D" id="1.10.10.10">
    <property type="entry name" value="Winged helix-like DNA-binding domain superfamily/Winged helix DNA-binding domain"/>
    <property type="match status" value="1"/>
</dbReference>
<dbReference type="NCBIfam" id="NF007227">
    <property type="entry name" value="PRK09645.1"/>
    <property type="match status" value="1"/>
</dbReference>
<dbReference type="Proteomes" id="UP000641932">
    <property type="component" value="Unassembled WGS sequence"/>
</dbReference>
<accession>A0A917ZXK3</accession>
<feature type="domain" description="RNA polymerase sigma-70 region 4" evidence="8">
    <location>
        <begin position="122"/>
        <end position="170"/>
    </location>
</feature>
<proteinExistence type="inferred from homology"/>
<dbReference type="Gene3D" id="1.10.1740.10">
    <property type="match status" value="1"/>
</dbReference>
<evidence type="ECO:0000256" key="2">
    <source>
        <dbReference type="ARBA" id="ARBA00023015"/>
    </source>
</evidence>
<evidence type="ECO:0000256" key="6">
    <source>
        <dbReference type="SAM" id="MobiDB-lite"/>
    </source>
</evidence>
<dbReference type="SUPFAM" id="SSF88946">
    <property type="entry name" value="Sigma2 domain of RNA polymerase sigma factors"/>
    <property type="match status" value="1"/>
</dbReference>
<dbReference type="InterPro" id="IPR014284">
    <property type="entry name" value="RNA_pol_sigma-70_dom"/>
</dbReference>
<dbReference type="InterPro" id="IPR013324">
    <property type="entry name" value="RNA_pol_sigma_r3/r4-like"/>
</dbReference>
<dbReference type="GO" id="GO:0003677">
    <property type="term" value="F:DNA binding"/>
    <property type="evidence" value="ECO:0007669"/>
    <property type="project" value="UniProtKB-KW"/>
</dbReference>
<dbReference type="InterPro" id="IPR013325">
    <property type="entry name" value="RNA_pol_sigma_r2"/>
</dbReference>
<dbReference type="InterPro" id="IPR007627">
    <property type="entry name" value="RNA_pol_sigma70_r2"/>
</dbReference>
<sequence length="201" mass="22428">MGWRVIGSTGADNSRERALRTLYDQHADVLHAYVLRLIGGDRHKAEDIVQETLLRCWRKSDLDDERSLRPWLFKVARNLVIDTHRLRAARPQEVDGSAWHEHIPAEVDDIDQMLSSIVVAHALEALSPAHQEVLRETYFAGRSAQAAAAVLGIPVGTVKSRIHYALRALRLAMEERGVDTAGSCEQRRRSQGAQRAGRAAG</sequence>
<dbReference type="CDD" id="cd06171">
    <property type="entry name" value="Sigma70_r4"/>
    <property type="match status" value="1"/>
</dbReference>
<dbReference type="InterPro" id="IPR007630">
    <property type="entry name" value="RNA_pol_sigma70_r4"/>
</dbReference>
<keyword evidence="2" id="KW-0805">Transcription regulation</keyword>
<keyword evidence="10" id="KW-1185">Reference proteome</keyword>
<name>A0A917ZXK3_9ACTN</name>
<dbReference type="AlphaFoldDB" id="A0A917ZXK3"/>
<evidence type="ECO:0000259" key="7">
    <source>
        <dbReference type="Pfam" id="PF04542"/>
    </source>
</evidence>
<dbReference type="Pfam" id="PF04542">
    <property type="entry name" value="Sigma70_r2"/>
    <property type="match status" value="1"/>
</dbReference>
<dbReference type="InterPro" id="IPR039425">
    <property type="entry name" value="RNA_pol_sigma-70-like"/>
</dbReference>
<dbReference type="GO" id="GO:0016987">
    <property type="term" value="F:sigma factor activity"/>
    <property type="evidence" value="ECO:0007669"/>
    <property type="project" value="UniProtKB-KW"/>
</dbReference>
<evidence type="ECO:0000256" key="3">
    <source>
        <dbReference type="ARBA" id="ARBA00023082"/>
    </source>
</evidence>
<comment type="similarity">
    <text evidence="1">Belongs to the sigma-70 factor family. ECF subfamily.</text>
</comment>
<evidence type="ECO:0000256" key="1">
    <source>
        <dbReference type="ARBA" id="ARBA00010641"/>
    </source>
</evidence>
<evidence type="ECO:0000313" key="9">
    <source>
        <dbReference type="EMBL" id="GGO95775.1"/>
    </source>
</evidence>
<feature type="domain" description="RNA polymerase sigma-70 region 2" evidence="7">
    <location>
        <begin position="22"/>
        <end position="87"/>
    </location>
</feature>
<dbReference type="RefSeq" id="WP_189134386.1">
    <property type="nucleotide sequence ID" value="NZ_BMMS01000026.1"/>
</dbReference>
<dbReference type="GO" id="GO:0006352">
    <property type="term" value="P:DNA-templated transcription initiation"/>
    <property type="evidence" value="ECO:0007669"/>
    <property type="project" value="InterPro"/>
</dbReference>
<evidence type="ECO:0000259" key="8">
    <source>
        <dbReference type="Pfam" id="PF04545"/>
    </source>
</evidence>